<sequence>MMGVTSGGLPRAHCSGIYAVSQHPKIGGAQSVQKGSAGAAGSGNDGLNDWDDNAQDEGGNPKASSCLDALKVQAIVVAALALYTMVQAIDIVAYFATLEVVPYSGRVHAVCVMGSSKQLVDVDPLQATVLVTTTLMKEYRARFGDDRGPLAYILAHEIAHVLAKHTADQVLITSTQVSIGKDDPIIALELRRMPDSLNDAQKANALRHKFEYEADELAAHLMAEVDYDPRDALRGLAFLAKIQDKYTGKGGLANEYDSTHPPIHKRMQHLHKNKQAIKETYKRAEREAKKEETAEGASTKGSA</sequence>
<keyword evidence="10" id="KW-1185">Reference proteome</keyword>
<evidence type="ECO:0000256" key="4">
    <source>
        <dbReference type="ARBA" id="ARBA00022833"/>
    </source>
</evidence>
<name>A0A150GQV0_GONPE</name>
<keyword evidence="2" id="KW-0479">Metal-binding</keyword>
<dbReference type="GO" id="GO:0046872">
    <property type="term" value="F:metal ion binding"/>
    <property type="evidence" value="ECO:0007669"/>
    <property type="project" value="UniProtKB-KW"/>
</dbReference>
<keyword evidence="3 6" id="KW-0378">Hydrolase</keyword>
<evidence type="ECO:0000313" key="9">
    <source>
        <dbReference type="EMBL" id="KXZ52181.1"/>
    </source>
</evidence>
<comment type="similarity">
    <text evidence="6">Belongs to the peptidase M48 family.</text>
</comment>
<feature type="region of interest" description="Disordered" evidence="7">
    <location>
        <begin position="29"/>
        <end position="60"/>
    </location>
</feature>
<evidence type="ECO:0000259" key="8">
    <source>
        <dbReference type="Pfam" id="PF01435"/>
    </source>
</evidence>
<evidence type="ECO:0000256" key="5">
    <source>
        <dbReference type="ARBA" id="ARBA00023049"/>
    </source>
</evidence>
<dbReference type="PANTHER" id="PTHR22726">
    <property type="entry name" value="METALLOENDOPEPTIDASE OMA1"/>
    <property type="match status" value="1"/>
</dbReference>
<keyword evidence="4 6" id="KW-0862">Zinc</keyword>
<feature type="region of interest" description="Disordered" evidence="7">
    <location>
        <begin position="281"/>
        <end position="303"/>
    </location>
</feature>
<evidence type="ECO:0000256" key="3">
    <source>
        <dbReference type="ARBA" id="ARBA00022801"/>
    </source>
</evidence>
<protein>
    <recommendedName>
        <fullName evidence="8">Peptidase M48 domain-containing protein</fullName>
    </recommendedName>
</protein>
<evidence type="ECO:0000313" key="10">
    <source>
        <dbReference type="Proteomes" id="UP000075714"/>
    </source>
</evidence>
<dbReference type="AlphaFoldDB" id="A0A150GQV0"/>
<gene>
    <name evidence="9" type="ORF">GPECTOR_10g810</name>
</gene>
<comment type="cofactor">
    <cofactor evidence="6">
        <name>Zn(2+)</name>
        <dbReference type="ChEBI" id="CHEBI:29105"/>
    </cofactor>
    <text evidence="6">Binds 1 zinc ion per subunit.</text>
</comment>
<dbReference type="EMBL" id="LSYV01000011">
    <property type="protein sequence ID" value="KXZ52181.1"/>
    <property type="molecule type" value="Genomic_DNA"/>
</dbReference>
<reference evidence="10" key="1">
    <citation type="journal article" date="2016" name="Nat. Commun.">
        <title>The Gonium pectorale genome demonstrates co-option of cell cycle regulation during the evolution of multicellularity.</title>
        <authorList>
            <person name="Hanschen E.R."/>
            <person name="Marriage T.N."/>
            <person name="Ferris P.J."/>
            <person name="Hamaji T."/>
            <person name="Toyoda A."/>
            <person name="Fujiyama A."/>
            <person name="Neme R."/>
            <person name="Noguchi H."/>
            <person name="Minakuchi Y."/>
            <person name="Suzuki M."/>
            <person name="Kawai-Toyooka H."/>
            <person name="Smith D.R."/>
            <person name="Sparks H."/>
            <person name="Anderson J."/>
            <person name="Bakaric R."/>
            <person name="Luria V."/>
            <person name="Karger A."/>
            <person name="Kirschner M.W."/>
            <person name="Durand P.M."/>
            <person name="Michod R.E."/>
            <person name="Nozaki H."/>
            <person name="Olson B.J."/>
        </authorList>
    </citation>
    <scope>NUCLEOTIDE SEQUENCE [LARGE SCALE GENOMIC DNA]</scope>
    <source>
        <strain evidence="10">NIES-2863</strain>
    </source>
</reference>
<feature type="domain" description="Peptidase M48" evidence="8">
    <location>
        <begin position="127"/>
        <end position="272"/>
    </location>
</feature>
<dbReference type="GO" id="GO:0016020">
    <property type="term" value="C:membrane"/>
    <property type="evidence" value="ECO:0007669"/>
    <property type="project" value="TreeGrafter"/>
</dbReference>
<organism evidence="9 10">
    <name type="scientific">Gonium pectorale</name>
    <name type="common">Green alga</name>
    <dbReference type="NCBI Taxonomy" id="33097"/>
    <lineage>
        <taxon>Eukaryota</taxon>
        <taxon>Viridiplantae</taxon>
        <taxon>Chlorophyta</taxon>
        <taxon>core chlorophytes</taxon>
        <taxon>Chlorophyceae</taxon>
        <taxon>CS clade</taxon>
        <taxon>Chlamydomonadales</taxon>
        <taxon>Volvocaceae</taxon>
        <taxon>Gonium</taxon>
    </lineage>
</organism>
<dbReference type="PANTHER" id="PTHR22726:SF1">
    <property type="entry name" value="METALLOENDOPEPTIDASE OMA1, MITOCHONDRIAL"/>
    <property type="match status" value="1"/>
</dbReference>
<keyword evidence="1 6" id="KW-0645">Protease</keyword>
<dbReference type="GO" id="GO:0004222">
    <property type="term" value="F:metalloendopeptidase activity"/>
    <property type="evidence" value="ECO:0007669"/>
    <property type="project" value="InterPro"/>
</dbReference>
<dbReference type="STRING" id="33097.A0A150GQV0"/>
<proteinExistence type="inferred from homology"/>
<evidence type="ECO:0000256" key="7">
    <source>
        <dbReference type="SAM" id="MobiDB-lite"/>
    </source>
</evidence>
<dbReference type="Pfam" id="PF01435">
    <property type="entry name" value="Peptidase_M48"/>
    <property type="match status" value="1"/>
</dbReference>
<accession>A0A150GQV0</accession>
<evidence type="ECO:0000256" key="2">
    <source>
        <dbReference type="ARBA" id="ARBA00022723"/>
    </source>
</evidence>
<dbReference type="InterPro" id="IPR001915">
    <property type="entry name" value="Peptidase_M48"/>
</dbReference>
<dbReference type="OrthoDB" id="7464992at2759"/>
<dbReference type="InterPro" id="IPR051156">
    <property type="entry name" value="Mito/Outer_Membr_Metalloprot"/>
</dbReference>
<evidence type="ECO:0000256" key="6">
    <source>
        <dbReference type="RuleBase" id="RU003983"/>
    </source>
</evidence>
<dbReference type="GO" id="GO:0051603">
    <property type="term" value="P:proteolysis involved in protein catabolic process"/>
    <property type="evidence" value="ECO:0007669"/>
    <property type="project" value="TreeGrafter"/>
</dbReference>
<dbReference type="Proteomes" id="UP000075714">
    <property type="component" value="Unassembled WGS sequence"/>
</dbReference>
<evidence type="ECO:0000256" key="1">
    <source>
        <dbReference type="ARBA" id="ARBA00022670"/>
    </source>
</evidence>
<keyword evidence="5 6" id="KW-0482">Metalloprotease</keyword>
<feature type="compositionally biased region" description="Basic and acidic residues" evidence="7">
    <location>
        <begin position="281"/>
        <end position="293"/>
    </location>
</feature>
<comment type="caution">
    <text evidence="9">The sequence shown here is derived from an EMBL/GenBank/DDBJ whole genome shotgun (WGS) entry which is preliminary data.</text>
</comment>